<comment type="subcellular location">
    <subcellularLocation>
        <location evidence="1">Membrane</location>
        <topology evidence="1">Multi-pass membrane protein</topology>
    </subcellularLocation>
</comment>
<dbReference type="Proteomes" id="UP001408789">
    <property type="component" value="Unassembled WGS sequence"/>
</dbReference>
<feature type="transmembrane region" description="Helical" evidence="8">
    <location>
        <begin position="249"/>
        <end position="267"/>
    </location>
</feature>
<name>A0AAP0H2Y6_9ASTR</name>
<comment type="caution">
    <text evidence="9">The sequence shown here is derived from an EMBL/GenBank/DDBJ whole genome shotgun (WGS) entry which is preliminary data.</text>
</comment>
<feature type="transmembrane region" description="Helical" evidence="8">
    <location>
        <begin position="178"/>
        <end position="204"/>
    </location>
</feature>
<accession>A0AAP0H2Y6</accession>
<dbReference type="Pfam" id="PF02386">
    <property type="entry name" value="TrkH"/>
    <property type="match status" value="2"/>
</dbReference>
<feature type="transmembrane region" description="Helical" evidence="8">
    <location>
        <begin position="30"/>
        <end position="47"/>
    </location>
</feature>
<dbReference type="GO" id="GO:0008324">
    <property type="term" value="F:monoatomic cation transmembrane transporter activity"/>
    <property type="evidence" value="ECO:0007669"/>
    <property type="project" value="InterPro"/>
</dbReference>
<proteinExistence type="inferred from homology"/>
<dbReference type="InterPro" id="IPR003445">
    <property type="entry name" value="Cat_transpt"/>
</dbReference>
<keyword evidence="4 8" id="KW-0812">Transmembrane</keyword>
<evidence type="ECO:0000256" key="7">
    <source>
        <dbReference type="ARBA" id="ARBA00023136"/>
    </source>
</evidence>
<evidence type="ECO:0000256" key="1">
    <source>
        <dbReference type="ARBA" id="ARBA00004141"/>
    </source>
</evidence>
<feature type="transmembrane region" description="Helical" evidence="8">
    <location>
        <begin position="303"/>
        <end position="326"/>
    </location>
</feature>
<dbReference type="GO" id="GO:0005886">
    <property type="term" value="C:plasma membrane"/>
    <property type="evidence" value="ECO:0007669"/>
    <property type="project" value="TreeGrafter"/>
</dbReference>
<keyword evidence="10" id="KW-1185">Reference proteome</keyword>
<keyword evidence="7 8" id="KW-0472">Membrane</keyword>
<feature type="transmembrane region" description="Helical" evidence="8">
    <location>
        <begin position="90"/>
        <end position="110"/>
    </location>
</feature>
<dbReference type="AlphaFoldDB" id="A0AAP0H2Y6"/>
<evidence type="ECO:0000256" key="8">
    <source>
        <dbReference type="SAM" id="Phobius"/>
    </source>
</evidence>
<reference evidence="9 10" key="1">
    <citation type="submission" date="2024-04" db="EMBL/GenBank/DDBJ databases">
        <title>The reference genome of an endangered Asteraceae, Deinandra increscens subsp. villosa, native to the Central Coast of California.</title>
        <authorList>
            <person name="Guilliams M."/>
            <person name="Hasenstab-Lehman K."/>
            <person name="Meyer R."/>
            <person name="Mcevoy S."/>
        </authorList>
    </citation>
    <scope>NUCLEOTIDE SEQUENCE [LARGE SCALE GENOMIC DNA]</scope>
    <source>
        <tissue evidence="9">Leaf</tissue>
    </source>
</reference>
<comment type="similarity">
    <text evidence="2">Belongs to the TrkH potassium transport family. HKT (TC 2.A.38.3) subfamily.</text>
</comment>
<keyword evidence="6" id="KW-0406">Ion transport</keyword>
<dbReference type="PANTHER" id="PTHR31064:SF38">
    <property type="entry name" value="CATION TRANSPORTER HKT1_4-RELATED"/>
    <property type="match status" value="1"/>
</dbReference>
<gene>
    <name evidence="9" type="ORF">SSX86_011141</name>
</gene>
<feature type="transmembrane region" description="Helical" evidence="8">
    <location>
        <begin position="413"/>
        <end position="431"/>
    </location>
</feature>
<dbReference type="GO" id="GO:0030001">
    <property type="term" value="P:metal ion transport"/>
    <property type="evidence" value="ECO:0007669"/>
    <property type="project" value="UniProtKB-ARBA"/>
</dbReference>
<evidence type="ECO:0000256" key="3">
    <source>
        <dbReference type="ARBA" id="ARBA00022448"/>
    </source>
</evidence>
<protein>
    <submittedName>
        <fullName evidence="9">Uncharacterized protein</fullName>
    </submittedName>
</protein>
<dbReference type="PANTHER" id="PTHR31064">
    <property type="entry name" value="POTASSIUM TRANSPORT PROTEIN DDB_G0292412-RELATED"/>
    <property type="match status" value="1"/>
</dbReference>
<evidence type="ECO:0000256" key="5">
    <source>
        <dbReference type="ARBA" id="ARBA00022989"/>
    </source>
</evidence>
<dbReference type="EMBL" id="JBCNJP010000012">
    <property type="protein sequence ID" value="KAK9070739.1"/>
    <property type="molecule type" value="Genomic_DNA"/>
</dbReference>
<sequence length="519" mass="58727">MFSNVAKELIQRLCRFAWFHVRGNRFSLELFYFLFVSLFGFFILQTLDGRTPSFTRPRNLDLFFTSVSAVTTSSMSVIEMEFFSNTQLAILTILMFGGGEVFTSLVMHYIHMFFINVSPKDCNIVNPASQCGFFDTIELENIKIQEFGNAKSDNLCNQTFSTAENYKEGDLRYKSLKFLGFVVLFYLVCVQVLGLVSVLIYLNVISSAKDILNQKGIHSLTFSIFTTVSTFANCGFLPNNENMLIFRKNSGLLLILIPQALLGNTLYPPAFRFLIWAIGKFVKKSETTYLLDNSKGMIGYHHLHSFVHSSLLSVSALVLIVMQYVVFSSMEWSSGSLGGLSVYQKLVGILFQTVNTRHAGESIVDLSTVSGAVLVLFVLMMYLPPYTVFLPVEEDGYNYEKGNKRSTKILENLVFSQQTYLIIFIILVCITERKQMVNDPLNFNVLNIVFEVISAYGNVGLSTGYRCDLRLEQDGGCQNKWYGFSGRWSDQGKLVLIVVMIFGKLKKFNMNGGKTWKVL</sequence>
<evidence type="ECO:0000256" key="6">
    <source>
        <dbReference type="ARBA" id="ARBA00023065"/>
    </source>
</evidence>
<evidence type="ECO:0000313" key="9">
    <source>
        <dbReference type="EMBL" id="KAK9070739.1"/>
    </source>
</evidence>
<evidence type="ECO:0000256" key="2">
    <source>
        <dbReference type="ARBA" id="ARBA00010864"/>
    </source>
</evidence>
<keyword evidence="3" id="KW-0813">Transport</keyword>
<feature type="transmembrane region" description="Helical" evidence="8">
    <location>
        <begin position="216"/>
        <end position="237"/>
    </location>
</feature>
<feature type="transmembrane region" description="Helical" evidence="8">
    <location>
        <begin position="363"/>
        <end position="383"/>
    </location>
</feature>
<evidence type="ECO:0000256" key="4">
    <source>
        <dbReference type="ARBA" id="ARBA00022692"/>
    </source>
</evidence>
<keyword evidence="5 8" id="KW-1133">Transmembrane helix</keyword>
<evidence type="ECO:0000313" key="10">
    <source>
        <dbReference type="Proteomes" id="UP001408789"/>
    </source>
</evidence>
<dbReference type="InterPro" id="IPR051143">
    <property type="entry name" value="TrkH_K-transport"/>
</dbReference>
<organism evidence="9 10">
    <name type="scientific">Deinandra increscens subsp. villosa</name>
    <dbReference type="NCBI Taxonomy" id="3103831"/>
    <lineage>
        <taxon>Eukaryota</taxon>
        <taxon>Viridiplantae</taxon>
        <taxon>Streptophyta</taxon>
        <taxon>Embryophyta</taxon>
        <taxon>Tracheophyta</taxon>
        <taxon>Spermatophyta</taxon>
        <taxon>Magnoliopsida</taxon>
        <taxon>eudicotyledons</taxon>
        <taxon>Gunneridae</taxon>
        <taxon>Pentapetalae</taxon>
        <taxon>asterids</taxon>
        <taxon>campanulids</taxon>
        <taxon>Asterales</taxon>
        <taxon>Asteraceae</taxon>
        <taxon>Asteroideae</taxon>
        <taxon>Heliantheae alliance</taxon>
        <taxon>Madieae</taxon>
        <taxon>Madiinae</taxon>
        <taxon>Deinandra</taxon>
    </lineage>
</organism>